<evidence type="ECO:0000259" key="5">
    <source>
        <dbReference type="Pfam" id="PF00675"/>
    </source>
</evidence>
<feature type="domain" description="Peptidase M16 N-terminal" evidence="5">
    <location>
        <begin position="65"/>
        <end position="182"/>
    </location>
</feature>
<organism evidence="7 8">
    <name type="scientific">Hoylesella nanceiensis</name>
    <dbReference type="NCBI Taxonomy" id="425941"/>
    <lineage>
        <taxon>Bacteria</taxon>
        <taxon>Pseudomonadati</taxon>
        <taxon>Bacteroidota</taxon>
        <taxon>Bacteroidia</taxon>
        <taxon>Bacteroidales</taxon>
        <taxon>Prevotellaceae</taxon>
        <taxon>Hoylesella</taxon>
    </lineage>
</organism>
<feature type="signal peptide" evidence="4">
    <location>
        <begin position="1"/>
        <end position="26"/>
    </location>
</feature>
<keyword evidence="4" id="KW-0732">Signal</keyword>
<evidence type="ECO:0000256" key="2">
    <source>
        <dbReference type="ARBA" id="ARBA00022723"/>
    </source>
</evidence>
<dbReference type="InterPro" id="IPR011765">
    <property type="entry name" value="Pept_M16_N"/>
</dbReference>
<dbReference type="Proteomes" id="UP000788426">
    <property type="component" value="Unassembled WGS sequence"/>
</dbReference>
<feature type="domain" description="Peptidase M16 C-terminal" evidence="6">
    <location>
        <begin position="214"/>
        <end position="398"/>
    </location>
</feature>
<dbReference type="EMBL" id="JAHXCT010000005">
    <property type="protein sequence ID" value="MBW4769671.1"/>
    <property type="molecule type" value="Genomic_DNA"/>
</dbReference>
<dbReference type="PROSITE" id="PS00143">
    <property type="entry name" value="INSULINASE"/>
    <property type="match status" value="1"/>
</dbReference>
<dbReference type="RefSeq" id="WP_219481664.1">
    <property type="nucleotide sequence ID" value="NZ_JAHXCT010000005.1"/>
</dbReference>
<evidence type="ECO:0000313" key="7">
    <source>
        <dbReference type="EMBL" id="MBW4769671.1"/>
    </source>
</evidence>
<feature type="chain" id="PRO_5047330789" evidence="4">
    <location>
        <begin position="27"/>
        <end position="944"/>
    </location>
</feature>
<gene>
    <name evidence="7" type="ORF">KZO38_07850</name>
</gene>
<comment type="similarity">
    <text evidence="1 3">Belongs to the peptidase M16 family.</text>
</comment>
<evidence type="ECO:0000313" key="8">
    <source>
        <dbReference type="Proteomes" id="UP000788426"/>
    </source>
</evidence>
<dbReference type="PANTHER" id="PTHR43690:SF17">
    <property type="entry name" value="PROTEIN YHJJ"/>
    <property type="match status" value="1"/>
</dbReference>
<dbReference type="InterPro" id="IPR050626">
    <property type="entry name" value="Peptidase_M16"/>
</dbReference>
<dbReference type="InterPro" id="IPR007863">
    <property type="entry name" value="Peptidase_M16_C"/>
</dbReference>
<dbReference type="Pfam" id="PF00675">
    <property type="entry name" value="Peptidase_M16"/>
    <property type="match status" value="1"/>
</dbReference>
<protein>
    <submittedName>
        <fullName evidence="7">Insulinase family protein</fullName>
    </submittedName>
</protein>
<proteinExistence type="inferred from homology"/>
<accession>A0ABS6YDN0</accession>
<dbReference type="InterPro" id="IPR001431">
    <property type="entry name" value="Pept_M16_Zn_BS"/>
</dbReference>
<reference evidence="7 8" key="1">
    <citation type="submission" date="2021-07" db="EMBL/GenBank/DDBJ databases">
        <title>Genomic diversity and antimicrobial resistance of Prevotella spp. isolated from chronic lung disease airways.</title>
        <authorList>
            <person name="Webb K.A."/>
            <person name="Olagoke O.S."/>
            <person name="Baird T."/>
            <person name="Neill J."/>
            <person name="Pham A."/>
            <person name="Wells T.J."/>
            <person name="Ramsay K.A."/>
            <person name="Bell S.C."/>
            <person name="Sarovich D.S."/>
            <person name="Price E.P."/>
        </authorList>
    </citation>
    <scope>NUCLEOTIDE SEQUENCE [LARGE SCALE GENOMIC DNA]</scope>
    <source>
        <strain evidence="7 8">SCHI0011.S.12</strain>
    </source>
</reference>
<dbReference type="PANTHER" id="PTHR43690">
    <property type="entry name" value="NARDILYSIN"/>
    <property type="match status" value="1"/>
</dbReference>
<keyword evidence="8" id="KW-1185">Reference proteome</keyword>
<sequence length="944" mass="107428">MPFKTMKYNRILLFIALCMMSFNTFAQRMLQDNSVRIGKLSNGLTYYIKHNSFVKNEADFYLAQRVGSILETPNQRGLAHFLEHMAFNGTVNFPQTDSKPGVVQWCESVGIKFGANLNAYTSVDQTVYNISAAPVTREGIVDSCLLVLHDWSCGLLLTDKEIDKERGVIEEEWRTRRSAMAMQRLLEQSTPVIYKGTKYEDCLPIGSMDIVRSFPYKQLKDYYKRWYRPDLQAVIVVGDVDVDKVEAKIKVCFGAIPQPKNAEKRVYYPVSDNKEMIVFCAKDAEQPVPSFSLYMKRDVTPWAERQTVEAYKDNYLTNLIISMLNNRFDVLQKKHSKEILAASVQDGNFFISNTKDAFMLTATLVKERVKDGISLVVGELERARKHGFTETELLRAKDEALNDAQNSYNDRNKVRNSMYVEMCVNNFLNNSNILTPEVELQETKRLNDSVSLVDVNAMLAELVYNTNEVATLFVPDSKGAEELSEQQLKQTIVLAQQKDYPKYEDMKTESSFISTLPQRGTIVKEEKTIYGYTHFTLSNGMNVYVKPTSFEDDEINLRAFSIGGKSLYSPKDTHNLTYLIAGITSGGVSKFDELTLNRMLSGKTVNVSPFIGEDIEGIKGNSVVRNAKELFELVHLYFTSPRVDSAAFKQMIDEQKSFTELQNQKPGVVYNDSLMRVVYGNNPQVLSLSAADLDKVNYKRIIEIYKERFANAADFNVIITGSVDIEKLKPFLCQYLASLPSAKGREVRGKNIPEIQEKNITRLMVRPQATPVVRTSVLYSARIPYSVENEIKLDILASLLRSGYLQSIREDKGGAYNIKVTSTLAQYPYSQMVLKVAFSTAPEKYKELIPLVDAELLKLANNGVDAQELGKIKTYLLKTYKSVVNTNEYWEELLFNYLYNNVDADAGYQRFVEQLTPQDMQRFAKLVVENKKRIEVTMSSEKIQ</sequence>
<name>A0ABS6YDN0_9BACT</name>
<evidence type="ECO:0000256" key="3">
    <source>
        <dbReference type="RuleBase" id="RU004447"/>
    </source>
</evidence>
<comment type="caution">
    <text evidence="7">The sequence shown here is derived from an EMBL/GenBank/DDBJ whole genome shotgun (WGS) entry which is preliminary data.</text>
</comment>
<keyword evidence="2" id="KW-0479">Metal-binding</keyword>
<evidence type="ECO:0000259" key="6">
    <source>
        <dbReference type="Pfam" id="PF05193"/>
    </source>
</evidence>
<feature type="domain" description="Peptidase M16 C-terminal" evidence="6">
    <location>
        <begin position="695"/>
        <end position="874"/>
    </location>
</feature>
<evidence type="ECO:0000256" key="1">
    <source>
        <dbReference type="ARBA" id="ARBA00007261"/>
    </source>
</evidence>
<evidence type="ECO:0000256" key="4">
    <source>
        <dbReference type="SAM" id="SignalP"/>
    </source>
</evidence>
<dbReference type="Pfam" id="PF05193">
    <property type="entry name" value="Peptidase_M16_C"/>
    <property type="match status" value="2"/>
</dbReference>